<name>A0A370DFY0_9GAMM</name>
<dbReference type="AlphaFoldDB" id="A0A370DFY0"/>
<sequence length="243" mass="27289">MNAELQTGLYGKLPAYGDFIFRNLNTSFITPWDEWLQHFISGSQEQMGDDWLDIYLTSPIWRFVLSPGVIDNNMWAGLMMPSVDRVGRYFPISIVKPVNSSITPVKFMLDHAHWFDAIETHCLSALDGSIDADILIAEVNNLELPVSENYQPTFNLGEMGPMLFGLNSTEDQMNVALPYILNAALTSSLSSFSLWQTSGSQLISPMLFTCQGLPPISGIASMLDGQWQQRDWKIPYNIQQGNL</sequence>
<dbReference type="Pfam" id="PF09867">
    <property type="entry name" value="TagF_N"/>
    <property type="match status" value="1"/>
</dbReference>
<dbReference type="EMBL" id="QFXC01000008">
    <property type="protein sequence ID" value="RDH83835.1"/>
    <property type="molecule type" value="Genomic_DNA"/>
</dbReference>
<accession>A0A370DFY0</accession>
<reference evidence="1 2" key="1">
    <citation type="journal article" date="2018" name="ISME J.">
        <title>Endosymbiont genomes yield clues of tubeworm success.</title>
        <authorList>
            <person name="Li Y."/>
            <person name="Liles M.R."/>
            <person name="Halanych K.M."/>
        </authorList>
    </citation>
    <scope>NUCLEOTIDE SEQUENCE [LARGE SCALE GENOMIC DNA]</scope>
    <source>
        <strain evidence="1">A1464</strain>
    </source>
</reference>
<comment type="caution">
    <text evidence="1">The sequence shown here is derived from an EMBL/GenBank/DDBJ whole genome shotgun (WGS) entry which is preliminary data.</text>
</comment>
<dbReference type="NCBIfam" id="TIGR03373">
    <property type="entry name" value="VI_minor_4"/>
    <property type="match status" value="1"/>
</dbReference>
<evidence type="ECO:0000313" key="2">
    <source>
        <dbReference type="Proteomes" id="UP000254266"/>
    </source>
</evidence>
<protein>
    <submittedName>
        <fullName evidence="1">Type VI secretion system-associated protein TagF</fullName>
    </submittedName>
</protein>
<dbReference type="Gene3D" id="3.40.1730.10">
    <property type="entry name" value="pa0076 domain"/>
    <property type="match status" value="1"/>
</dbReference>
<proteinExistence type="predicted"/>
<evidence type="ECO:0000313" key="1">
    <source>
        <dbReference type="EMBL" id="RDH83835.1"/>
    </source>
</evidence>
<dbReference type="InterPro" id="IPR038225">
    <property type="entry name" value="TagF_sf"/>
</dbReference>
<organism evidence="1 2">
    <name type="scientific">endosymbiont of Galathealinum brachiosum</name>
    <dbReference type="NCBI Taxonomy" id="2200906"/>
    <lineage>
        <taxon>Bacteria</taxon>
        <taxon>Pseudomonadati</taxon>
        <taxon>Pseudomonadota</taxon>
        <taxon>Gammaproteobacteria</taxon>
        <taxon>sulfur-oxidizing symbionts</taxon>
    </lineage>
</organism>
<dbReference type="Proteomes" id="UP000254266">
    <property type="component" value="Unassembled WGS sequence"/>
</dbReference>
<dbReference type="InterPro" id="IPR017748">
    <property type="entry name" value="TagF"/>
</dbReference>
<dbReference type="PIRSF" id="PIRSF029287">
    <property type="entry name" value="UCP029287"/>
    <property type="match status" value="1"/>
</dbReference>
<keyword evidence="2" id="KW-1185">Reference proteome</keyword>
<gene>
    <name evidence="1" type="primary">tagF</name>
    <name evidence="1" type="ORF">DIZ80_06785</name>
</gene>